<dbReference type="OrthoDB" id="812961at2759"/>
<organism evidence="1 2">
    <name type="scientific">Nelumbo nucifera</name>
    <name type="common">Sacred lotus</name>
    <dbReference type="NCBI Taxonomy" id="4432"/>
    <lineage>
        <taxon>Eukaryota</taxon>
        <taxon>Viridiplantae</taxon>
        <taxon>Streptophyta</taxon>
        <taxon>Embryophyta</taxon>
        <taxon>Tracheophyta</taxon>
        <taxon>Spermatophyta</taxon>
        <taxon>Magnoliopsida</taxon>
        <taxon>Proteales</taxon>
        <taxon>Nelumbonaceae</taxon>
        <taxon>Nelumbo</taxon>
    </lineage>
</organism>
<reference evidence="2" key="1">
    <citation type="submission" date="2025-08" db="UniProtKB">
        <authorList>
            <consortium name="RefSeq"/>
        </authorList>
    </citation>
    <scope>IDENTIFICATION</scope>
</reference>
<dbReference type="eggNOG" id="ENOG502QTRT">
    <property type="taxonomic scope" value="Eukaryota"/>
</dbReference>
<dbReference type="SUPFAM" id="SSF81383">
    <property type="entry name" value="F-box domain"/>
    <property type="match status" value="1"/>
</dbReference>
<dbReference type="AlphaFoldDB" id="A0A1U8BL05"/>
<sequence length="372" mass="40852">MLSGQSFEADDHFDRLHDSLLCLIFNKIQDAKTLGRCLAVCKRFSSLVRQVDSLVVKVDCVDDSVDADDRNSSESHGSSLSIGLAKFLLYRIISKSFRFLQRTLLFNQKKSISDGSPFHYSPVQVLKRFNEIRALRIQLPDDSGGYGGGGDGLLLKWRAEFGSSLQSCVFLGATSFQKTKLTCIEKGDRNDCSMSSASVGGEETSHGSHGSFCTNGKLKLRIVWTITCLIAASARHHLLQQIIADHPTLRSVVITDSCGQGTLCMGEEQIAESRQCLDSSRTSAALPGRTRVPAVNVKLWYVPRLELPGSGYVMEGATLMAIRPVDRPPEKEESEVSLMAGAFEGEEQGKTFGEAVRAMAKRKARILEMDSF</sequence>
<dbReference type="InterPro" id="IPR036047">
    <property type="entry name" value="F-box-like_dom_sf"/>
</dbReference>
<dbReference type="OMA" id="MEGATLM"/>
<dbReference type="InterPro" id="IPR044809">
    <property type="entry name" value="AUF1-like"/>
</dbReference>
<dbReference type="KEGG" id="nnu:104611992"/>
<name>A0A1U8BL05_NELNU</name>
<dbReference type="PANTHER" id="PTHR31215">
    <property type="entry name" value="OS05G0510400 PROTEIN-RELATED"/>
    <property type="match status" value="1"/>
</dbReference>
<dbReference type="RefSeq" id="XP_010277597.1">
    <property type="nucleotide sequence ID" value="XM_010279295.2"/>
</dbReference>
<dbReference type="GeneID" id="104611992"/>
<accession>A0A1U8BL05</accession>
<gene>
    <name evidence="2" type="primary">LOC104611992</name>
</gene>
<dbReference type="Proteomes" id="UP000189703">
    <property type="component" value="Unplaced"/>
</dbReference>
<proteinExistence type="predicted"/>
<evidence type="ECO:0000313" key="1">
    <source>
        <dbReference type="Proteomes" id="UP000189703"/>
    </source>
</evidence>
<keyword evidence="1" id="KW-1185">Reference proteome</keyword>
<dbReference type="InParanoid" id="A0A1U8BL05"/>
<evidence type="ECO:0000313" key="2">
    <source>
        <dbReference type="RefSeq" id="XP_010277597.1"/>
    </source>
</evidence>
<protein>
    <submittedName>
        <fullName evidence="2">F-box protein At4g18380-like</fullName>
    </submittedName>
</protein>